<dbReference type="EMBL" id="CAJFDI010000003">
    <property type="protein sequence ID" value="CAD5222249.1"/>
    <property type="molecule type" value="Genomic_DNA"/>
</dbReference>
<name>A0A1I7SQ40_BURXY</name>
<evidence type="ECO:0000313" key="3">
    <source>
        <dbReference type="Proteomes" id="UP000095284"/>
    </source>
</evidence>
<dbReference type="AlphaFoldDB" id="A0A1I7SQ40"/>
<proteinExistence type="predicted"/>
<reference evidence="2" key="2">
    <citation type="submission" date="2020-09" db="EMBL/GenBank/DDBJ databases">
        <authorList>
            <person name="Kikuchi T."/>
        </authorList>
    </citation>
    <scope>NUCLEOTIDE SEQUENCE</scope>
    <source>
        <strain evidence="2">Ka4C1</strain>
    </source>
</reference>
<evidence type="ECO:0000313" key="5">
    <source>
        <dbReference type="WBParaSite" id="BXY_1518500.1"/>
    </source>
</evidence>
<evidence type="ECO:0000313" key="2">
    <source>
        <dbReference type="EMBL" id="CAD5222249.1"/>
    </source>
</evidence>
<dbReference type="Proteomes" id="UP000659654">
    <property type="component" value="Unassembled WGS sequence"/>
</dbReference>
<accession>A0A1I7SQ40</accession>
<evidence type="ECO:0000313" key="4">
    <source>
        <dbReference type="Proteomes" id="UP000659654"/>
    </source>
</evidence>
<keyword evidence="1" id="KW-0472">Membrane</keyword>
<feature type="transmembrane region" description="Helical" evidence="1">
    <location>
        <begin position="43"/>
        <end position="62"/>
    </location>
</feature>
<keyword evidence="1" id="KW-1133">Transmembrane helix</keyword>
<organism evidence="3 5">
    <name type="scientific">Bursaphelenchus xylophilus</name>
    <name type="common">Pinewood nematode worm</name>
    <name type="synonym">Aphelenchoides xylophilus</name>
    <dbReference type="NCBI Taxonomy" id="6326"/>
    <lineage>
        <taxon>Eukaryota</taxon>
        <taxon>Metazoa</taxon>
        <taxon>Ecdysozoa</taxon>
        <taxon>Nematoda</taxon>
        <taxon>Chromadorea</taxon>
        <taxon>Rhabditida</taxon>
        <taxon>Tylenchina</taxon>
        <taxon>Tylenchomorpha</taxon>
        <taxon>Aphelenchoidea</taxon>
        <taxon>Aphelenchoididae</taxon>
        <taxon>Bursaphelenchus</taxon>
    </lineage>
</organism>
<gene>
    <name evidence="2" type="ORF">BXYJ_LOCUS7217</name>
</gene>
<dbReference type="Proteomes" id="UP000095284">
    <property type="component" value="Unplaced"/>
</dbReference>
<sequence length="126" mass="15261">MSRESKWGNYYDKESKHPFILKMIDTANQMIPTFNEMFDQESFYVFAFFFVIASFGISFILAKVCKIQIREYDLFPEEKINLRRKDKVEWKPVNIFKTPWQHWTDIKNLAKQQNNYQNKAQTDKSQ</sequence>
<protein>
    <submittedName>
        <fullName evidence="2">(pine wood nematode) hypothetical protein</fullName>
    </submittedName>
</protein>
<dbReference type="EMBL" id="CAJFCV020000003">
    <property type="protein sequence ID" value="CAG9109575.1"/>
    <property type="molecule type" value="Genomic_DNA"/>
</dbReference>
<evidence type="ECO:0000256" key="1">
    <source>
        <dbReference type="SAM" id="Phobius"/>
    </source>
</evidence>
<reference evidence="5" key="1">
    <citation type="submission" date="2016-11" db="UniProtKB">
        <authorList>
            <consortium name="WormBaseParasite"/>
        </authorList>
    </citation>
    <scope>IDENTIFICATION</scope>
</reference>
<keyword evidence="1" id="KW-0812">Transmembrane</keyword>
<keyword evidence="4" id="KW-1185">Reference proteome</keyword>
<dbReference type="OrthoDB" id="10014237at2759"/>
<dbReference type="WBParaSite" id="BXY_1518500.1">
    <property type="protein sequence ID" value="BXY_1518500.1"/>
    <property type="gene ID" value="BXY_1518500"/>
</dbReference>
<dbReference type="Proteomes" id="UP000582659">
    <property type="component" value="Unassembled WGS sequence"/>
</dbReference>